<evidence type="ECO:0000313" key="1">
    <source>
        <dbReference type="EMBL" id="TDH23183.1"/>
    </source>
</evidence>
<organism evidence="1 2">
    <name type="scientific">Mycobacteroides franklinii</name>
    <dbReference type="NCBI Taxonomy" id="948102"/>
    <lineage>
        <taxon>Bacteria</taxon>
        <taxon>Bacillati</taxon>
        <taxon>Actinomycetota</taxon>
        <taxon>Actinomycetes</taxon>
        <taxon>Mycobacteriales</taxon>
        <taxon>Mycobacteriaceae</taxon>
        <taxon>Mycobacteroides</taxon>
    </lineage>
</organism>
<name>A0A4R5PDQ3_9MYCO</name>
<dbReference type="RefSeq" id="WP_078335996.1">
    <property type="nucleotide sequence ID" value="NZ_MAFQ01000014.1"/>
</dbReference>
<sequence length="199" mass="22621">MTSPEIRQIVEQVHRDHLGLPADWTNQQQERFLESEAARISRQVAELADDLGNSAVKDWASQHGQAPDFPTHRALLNTARASAMEIVLNQELYELIPDQEDSDTQEPKAAPIDRDQVRWEQRWINSELRSEPDETLEALAETVWPDPDFSVMFRIKAGYLLAALAEEGLPLPARPGDLRAMELAPLVYDDLRRDGHPPR</sequence>
<dbReference type="EMBL" id="RXLR01000013">
    <property type="protein sequence ID" value="TDH23183.1"/>
    <property type="molecule type" value="Genomic_DNA"/>
</dbReference>
<proteinExistence type="predicted"/>
<reference evidence="1 2" key="1">
    <citation type="journal article" date="2019" name="Sci. Rep.">
        <title>Extended insight into the Mycobacterium chelonae-abscessus complex through whole genome sequencing of Mycobacterium salmoniphilum outbreak and Mycobacterium salmoniphilum-like strains.</title>
        <authorList>
            <person name="Behra P.R.K."/>
            <person name="Das S."/>
            <person name="Pettersson B.M.F."/>
            <person name="Shirreff L."/>
            <person name="DuCote T."/>
            <person name="Jacobsson K.G."/>
            <person name="Ennis D.G."/>
            <person name="Kirsebom L.A."/>
        </authorList>
    </citation>
    <scope>NUCLEOTIDE SEQUENCE [LARGE SCALE GENOMIC DNA]</scope>
    <source>
        <strain evidence="1 2">DSM 45524</strain>
    </source>
</reference>
<gene>
    <name evidence="1" type="ORF">EJ571_06920</name>
</gene>
<evidence type="ECO:0000313" key="2">
    <source>
        <dbReference type="Proteomes" id="UP000295627"/>
    </source>
</evidence>
<accession>A0A4R5PDQ3</accession>
<dbReference type="AlphaFoldDB" id="A0A4R5PDQ3"/>
<dbReference type="Proteomes" id="UP000295627">
    <property type="component" value="Unassembled WGS sequence"/>
</dbReference>
<protein>
    <submittedName>
        <fullName evidence="1">Uncharacterized protein</fullName>
    </submittedName>
</protein>
<comment type="caution">
    <text evidence="1">The sequence shown here is derived from an EMBL/GenBank/DDBJ whole genome shotgun (WGS) entry which is preliminary data.</text>
</comment>